<dbReference type="InterPro" id="IPR018108">
    <property type="entry name" value="MCP_transmembrane"/>
</dbReference>
<feature type="repeat" description="Solcar" evidence="8">
    <location>
        <begin position="215"/>
        <end position="300"/>
    </location>
</feature>
<proteinExistence type="inferred from homology"/>
<dbReference type="PROSITE" id="PS50920">
    <property type="entry name" value="SOLCAR"/>
    <property type="match status" value="3"/>
</dbReference>
<keyword evidence="4 8" id="KW-0812">Transmembrane</keyword>
<feature type="repeat" description="Solcar" evidence="8">
    <location>
        <begin position="117"/>
        <end position="204"/>
    </location>
</feature>
<evidence type="ECO:0000256" key="7">
    <source>
        <dbReference type="ARBA" id="ARBA00023136"/>
    </source>
</evidence>
<protein>
    <recommendedName>
        <fullName evidence="12">Mitochondrial carrier protein</fullName>
    </recommendedName>
</protein>
<keyword evidence="5" id="KW-0677">Repeat</keyword>
<sequence length="306" mass="32597">MSDGTVLSKCLAGGVGCGIAGLITNPLDVIKIRNQQYGSTHPSDIVWSDPRYRTFLGTASSIFHGEGVRGFGRGASASVLRECTYSALRMGLYEPIKARYSAILLDDGETSTSSPSSSPLVKWMSAFTSGAIGSALFNPVDLVKVRYQSARGRPPYSSLPDAFRAIYAEEGGWRGLYAGTSATVVRAAFLTSAQLGSYDVIKNDVLVDAFSFDGDSTSTHLCASAFASAITATAANPPDVVKTRVMNDPRRTVGGPCAHFLHVMRTDGISGFMRGWTASYLRIGPHTVISLVLIEKIRQGIGMASY</sequence>
<evidence type="ECO:0000256" key="4">
    <source>
        <dbReference type="ARBA" id="ARBA00022692"/>
    </source>
</evidence>
<organism evidence="10 11">
    <name type="scientific">Stephanodiscus triporus</name>
    <dbReference type="NCBI Taxonomy" id="2934178"/>
    <lineage>
        <taxon>Eukaryota</taxon>
        <taxon>Sar</taxon>
        <taxon>Stramenopiles</taxon>
        <taxon>Ochrophyta</taxon>
        <taxon>Bacillariophyta</taxon>
        <taxon>Coscinodiscophyceae</taxon>
        <taxon>Thalassiosirophycidae</taxon>
        <taxon>Stephanodiscales</taxon>
        <taxon>Stephanodiscaceae</taxon>
        <taxon>Stephanodiscus</taxon>
    </lineage>
</organism>
<evidence type="ECO:0000256" key="8">
    <source>
        <dbReference type="PROSITE-ProRule" id="PRU00282"/>
    </source>
</evidence>
<keyword evidence="11" id="KW-1185">Reference proteome</keyword>
<dbReference type="Proteomes" id="UP001530315">
    <property type="component" value="Unassembled WGS sequence"/>
</dbReference>
<dbReference type="InterPro" id="IPR023395">
    <property type="entry name" value="MCP_dom_sf"/>
</dbReference>
<dbReference type="EMBL" id="JALLAZ020001780">
    <property type="protein sequence ID" value="KAL3764069.1"/>
    <property type="molecule type" value="Genomic_DNA"/>
</dbReference>
<dbReference type="GO" id="GO:0016020">
    <property type="term" value="C:membrane"/>
    <property type="evidence" value="ECO:0007669"/>
    <property type="project" value="UniProtKB-SubCell"/>
</dbReference>
<dbReference type="SUPFAM" id="SSF103506">
    <property type="entry name" value="Mitochondrial carrier"/>
    <property type="match status" value="1"/>
</dbReference>
<evidence type="ECO:0000256" key="6">
    <source>
        <dbReference type="ARBA" id="ARBA00022989"/>
    </source>
</evidence>
<evidence type="ECO:0000256" key="5">
    <source>
        <dbReference type="ARBA" id="ARBA00022737"/>
    </source>
</evidence>
<keyword evidence="6" id="KW-1133">Transmembrane helix</keyword>
<evidence type="ECO:0000256" key="1">
    <source>
        <dbReference type="ARBA" id="ARBA00004141"/>
    </source>
</evidence>
<keyword evidence="7 8" id="KW-0472">Membrane</keyword>
<gene>
    <name evidence="10" type="ORF">ACHAW5_010439</name>
</gene>
<dbReference type="Pfam" id="PF00153">
    <property type="entry name" value="Mito_carr"/>
    <property type="match status" value="3"/>
</dbReference>
<dbReference type="Gene3D" id="1.50.40.10">
    <property type="entry name" value="Mitochondrial carrier domain"/>
    <property type="match status" value="1"/>
</dbReference>
<evidence type="ECO:0000256" key="9">
    <source>
        <dbReference type="RuleBase" id="RU000488"/>
    </source>
</evidence>
<accession>A0ABD3MMG9</accession>
<comment type="similarity">
    <text evidence="2 9">Belongs to the mitochondrial carrier (TC 2.A.29) family.</text>
</comment>
<name>A0ABD3MMG9_9STRA</name>
<dbReference type="AlphaFoldDB" id="A0ABD3MMG9"/>
<comment type="subcellular location">
    <subcellularLocation>
        <location evidence="1">Membrane</location>
        <topology evidence="1">Multi-pass membrane protein</topology>
    </subcellularLocation>
</comment>
<reference evidence="10 11" key="1">
    <citation type="submission" date="2024-10" db="EMBL/GenBank/DDBJ databases">
        <title>Updated reference genomes for cyclostephanoid diatoms.</title>
        <authorList>
            <person name="Roberts W.R."/>
            <person name="Alverson A.J."/>
        </authorList>
    </citation>
    <scope>NUCLEOTIDE SEQUENCE [LARGE SCALE GENOMIC DNA]</scope>
    <source>
        <strain evidence="10 11">AJA276-08</strain>
    </source>
</reference>
<comment type="caution">
    <text evidence="10">The sequence shown here is derived from an EMBL/GenBank/DDBJ whole genome shotgun (WGS) entry which is preliminary data.</text>
</comment>
<evidence type="ECO:0000256" key="2">
    <source>
        <dbReference type="ARBA" id="ARBA00006375"/>
    </source>
</evidence>
<evidence type="ECO:0000313" key="10">
    <source>
        <dbReference type="EMBL" id="KAL3764069.1"/>
    </source>
</evidence>
<dbReference type="InterPro" id="IPR050391">
    <property type="entry name" value="Mito_Metabolite_Transporter"/>
</dbReference>
<keyword evidence="3 9" id="KW-0813">Transport</keyword>
<evidence type="ECO:0000313" key="11">
    <source>
        <dbReference type="Proteomes" id="UP001530315"/>
    </source>
</evidence>
<evidence type="ECO:0008006" key="12">
    <source>
        <dbReference type="Google" id="ProtNLM"/>
    </source>
</evidence>
<evidence type="ECO:0000256" key="3">
    <source>
        <dbReference type="ARBA" id="ARBA00022448"/>
    </source>
</evidence>
<feature type="repeat" description="Solcar" evidence="8">
    <location>
        <begin position="4"/>
        <end position="99"/>
    </location>
</feature>
<dbReference type="PANTHER" id="PTHR45618">
    <property type="entry name" value="MITOCHONDRIAL DICARBOXYLATE CARRIER-RELATED"/>
    <property type="match status" value="1"/>
</dbReference>